<sequence length="122" mass="13320">MGLSTVEEVDAFMLTHSYVSGYAFSPADVEVFGKISLPDAGKFPQAYRWYIHIAALTGVKCLALTEEEKAAAAKKLEEAKAKAMAKLAKKETMSMDAIIEEITEEAFADEVQSMTMTSMSLL</sequence>
<organism evidence="2 3">
    <name type="scientific">Aureococcus anophagefferens</name>
    <name type="common">Harmful bloom alga</name>
    <dbReference type="NCBI Taxonomy" id="44056"/>
    <lineage>
        <taxon>Eukaryota</taxon>
        <taxon>Sar</taxon>
        <taxon>Stramenopiles</taxon>
        <taxon>Ochrophyta</taxon>
        <taxon>Pelagophyceae</taxon>
        <taxon>Pelagomonadales</taxon>
        <taxon>Pelagomonadaceae</taxon>
        <taxon>Aureococcus</taxon>
    </lineage>
</organism>
<dbReference type="InterPro" id="IPR036282">
    <property type="entry name" value="Glutathione-S-Trfase_C_sf"/>
</dbReference>
<keyword evidence="1" id="KW-0175">Coiled coil</keyword>
<name>A0ABR1GE71_AURAN</name>
<reference evidence="2 3" key="1">
    <citation type="submission" date="2024-03" db="EMBL/GenBank/DDBJ databases">
        <title>Aureococcus anophagefferens CCMP1851 and Kratosvirus quantuckense: Draft genome of a second virus-susceptible host strain in the model system.</title>
        <authorList>
            <person name="Chase E."/>
            <person name="Truchon A.R."/>
            <person name="Schepens W."/>
            <person name="Wilhelm S.W."/>
        </authorList>
    </citation>
    <scope>NUCLEOTIDE SEQUENCE [LARGE SCALE GENOMIC DNA]</scope>
    <source>
        <strain evidence="2 3">CCMP1851</strain>
    </source>
</reference>
<evidence type="ECO:0000313" key="3">
    <source>
        <dbReference type="Proteomes" id="UP001363151"/>
    </source>
</evidence>
<protein>
    <submittedName>
        <fullName evidence="2">Translation elongation factor</fullName>
    </submittedName>
</protein>
<proteinExistence type="predicted"/>
<evidence type="ECO:0000256" key="1">
    <source>
        <dbReference type="SAM" id="Coils"/>
    </source>
</evidence>
<dbReference type="Proteomes" id="UP001363151">
    <property type="component" value="Unassembled WGS sequence"/>
</dbReference>
<gene>
    <name evidence="2" type="primary">CARS</name>
    <name evidence="2" type="ORF">SO694_00009558</name>
</gene>
<dbReference type="GO" id="GO:0003746">
    <property type="term" value="F:translation elongation factor activity"/>
    <property type="evidence" value="ECO:0007669"/>
    <property type="project" value="UniProtKB-KW"/>
</dbReference>
<comment type="caution">
    <text evidence="2">The sequence shown here is derived from an EMBL/GenBank/DDBJ whole genome shotgun (WGS) entry which is preliminary data.</text>
</comment>
<keyword evidence="2" id="KW-0251">Elongation factor</keyword>
<keyword evidence="2" id="KW-0648">Protein biosynthesis</keyword>
<accession>A0ABR1GE71</accession>
<dbReference type="SUPFAM" id="SSF47616">
    <property type="entry name" value="GST C-terminal domain-like"/>
    <property type="match status" value="1"/>
</dbReference>
<keyword evidence="3" id="KW-1185">Reference proteome</keyword>
<evidence type="ECO:0000313" key="2">
    <source>
        <dbReference type="EMBL" id="KAK7254379.1"/>
    </source>
</evidence>
<dbReference type="EMBL" id="JBBJCI010000031">
    <property type="protein sequence ID" value="KAK7254379.1"/>
    <property type="molecule type" value="Genomic_DNA"/>
</dbReference>
<feature type="coiled-coil region" evidence="1">
    <location>
        <begin position="62"/>
        <end position="93"/>
    </location>
</feature>